<dbReference type="Proteomes" id="UP000060787">
    <property type="component" value="Chromosome"/>
</dbReference>
<feature type="region of interest" description="Disordered" evidence="1">
    <location>
        <begin position="18"/>
        <end position="40"/>
    </location>
</feature>
<keyword evidence="3" id="KW-1185">Reference proteome</keyword>
<dbReference type="KEGG" id="lab:LA76x_4815"/>
<evidence type="ECO:0000313" key="3">
    <source>
        <dbReference type="Proteomes" id="UP000060787"/>
    </source>
</evidence>
<dbReference type="AlphaFoldDB" id="A0A0S2FH90"/>
<evidence type="ECO:0000256" key="1">
    <source>
        <dbReference type="SAM" id="MobiDB-lite"/>
    </source>
</evidence>
<organism evidence="2 3">
    <name type="scientific">Lysobacter antibioticus</name>
    <dbReference type="NCBI Taxonomy" id="84531"/>
    <lineage>
        <taxon>Bacteria</taxon>
        <taxon>Pseudomonadati</taxon>
        <taxon>Pseudomonadota</taxon>
        <taxon>Gammaproteobacteria</taxon>
        <taxon>Lysobacterales</taxon>
        <taxon>Lysobacteraceae</taxon>
        <taxon>Lysobacter</taxon>
    </lineage>
</organism>
<gene>
    <name evidence="2" type="ORF">LA76x_4815</name>
</gene>
<dbReference type="KEGG" id="laq:GLA29479_5062"/>
<evidence type="ECO:0000313" key="2">
    <source>
        <dbReference type="EMBL" id="ALN82918.1"/>
    </source>
</evidence>
<reference evidence="2 3" key="1">
    <citation type="journal article" date="2015" name="BMC Genomics">
        <title>Comparative genomics and metabolic profiling of the genus Lysobacter.</title>
        <authorList>
            <person name="de Bruijn I."/>
            <person name="Cheng X."/>
            <person name="de Jager V."/>
            <person name="Exposito R.G."/>
            <person name="Watrous J."/>
            <person name="Patel N."/>
            <person name="Postma J."/>
            <person name="Dorrestein P.C."/>
            <person name="Kobayashi D."/>
            <person name="Raaijmakers J.M."/>
        </authorList>
    </citation>
    <scope>NUCLEOTIDE SEQUENCE [LARGE SCALE GENOMIC DNA]</scope>
    <source>
        <strain evidence="2 3">76</strain>
    </source>
</reference>
<proteinExistence type="predicted"/>
<dbReference type="EMBL" id="CP011129">
    <property type="protein sequence ID" value="ALN82918.1"/>
    <property type="molecule type" value="Genomic_DNA"/>
</dbReference>
<dbReference type="PATRIC" id="fig|84531.7.peg.4941"/>
<sequence length="40" mass="4476">MPRVLRILPECAPNTHLLRATTTNGSADRALSYRPNRSEP</sequence>
<protein>
    <submittedName>
        <fullName evidence="2">Uncharacterized protein</fullName>
    </submittedName>
</protein>
<name>A0A0S2FH90_LYSAN</name>
<accession>A0A0S2FH90</accession>